<evidence type="ECO:0000256" key="6">
    <source>
        <dbReference type="ARBA" id="ARBA00023034"/>
    </source>
</evidence>
<feature type="compositionally biased region" description="Polar residues" evidence="11">
    <location>
        <begin position="710"/>
        <end position="722"/>
    </location>
</feature>
<dbReference type="Proteomes" id="UP000838412">
    <property type="component" value="Chromosome 18"/>
</dbReference>
<keyword evidence="6" id="KW-0333">Golgi apparatus</keyword>
<comment type="function">
    <text evidence="8">Acts as a GTPase-activating protein for RAB5A and RAB43. Involved in receptor trafficking. In complex with EPS8 inhibits internalization of EGFR. Involved in retrograde transport from the endocytic pathway to the Golgi apparatus. Involved in the transport of Shiga toxin from early and recycling endosomes to the trans-Golgi network. Required for structural integrity of the Golgi complex.</text>
</comment>
<feature type="compositionally biased region" description="Basic and acidic residues" evidence="11">
    <location>
        <begin position="732"/>
        <end position="746"/>
    </location>
</feature>
<dbReference type="PROSITE" id="PS50086">
    <property type="entry name" value="TBC_RABGAP"/>
    <property type="match status" value="1"/>
</dbReference>
<dbReference type="Gene3D" id="1.10.8.270">
    <property type="entry name" value="putative rabgap domain of human tbc1 domain family member 14 like domains"/>
    <property type="match status" value="1"/>
</dbReference>
<comment type="subcellular location">
    <subcellularLocation>
        <location evidence="1">Cytoplasmic vesicle</location>
    </subcellularLocation>
    <subcellularLocation>
        <location evidence="2">Golgi apparatus</location>
    </subcellularLocation>
</comment>
<feature type="compositionally biased region" description="Low complexity" evidence="11">
    <location>
        <begin position="788"/>
        <end position="797"/>
    </location>
</feature>
<dbReference type="GO" id="GO:0005794">
    <property type="term" value="C:Golgi apparatus"/>
    <property type="evidence" value="ECO:0007669"/>
    <property type="project" value="UniProtKB-SubCell"/>
</dbReference>
<evidence type="ECO:0000256" key="9">
    <source>
        <dbReference type="ARBA" id="ARBA00064037"/>
    </source>
</evidence>
<feature type="region of interest" description="Disordered" evidence="11">
    <location>
        <begin position="390"/>
        <end position="682"/>
    </location>
</feature>
<name>A0A8K0EFM1_BRALA</name>
<dbReference type="SUPFAM" id="SSF47923">
    <property type="entry name" value="Ypt/Rab-GAP domain of gyp1p"/>
    <property type="match status" value="2"/>
</dbReference>
<evidence type="ECO:0000256" key="3">
    <source>
        <dbReference type="ARBA" id="ARBA00022468"/>
    </source>
</evidence>
<feature type="compositionally biased region" description="Polar residues" evidence="11">
    <location>
        <begin position="639"/>
        <end position="648"/>
    </location>
</feature>
<dbReference type="AlphaFoldDB" id="A0A8K0EFM1"/>
<evidence type="ECO:0000256" key="5">
    <source>
        <dbReference type="ARBA" id="ARBA00022990"/>
    </source>
</evidence>
<keyword evidence="3" id="KW-0343">GTPase activation</keyword>
<dbReference type="InterPro" id="IPR035969">
    <property type="entry name" value="Rab-GAP_TBC_sf"/>
</dbReference>
<keyword evidence="4" id="KW-0597">Phosphoprotein</keyword>
<dbReference type="GO" id="GO:0005096">
    <property type="term" value="F:GTPase activator activity"/>
    <property type="evidence" value="ECO:0007669"/>
    <property type="project" value="UniProtKB-KW"/>
</dbReference>
<evidence type="ECO:0000256" key="4">
    <source>
        <dbReference type="ARBA" id="ARBA00022553"/>
    </source>
</evidence>
<evidence type="ECO:0000313" key="13">
    <source>
        <dbReference type="EMBL" id="CAH1251263.1"/>
    </source>
</evidence>
<evidence type="ECO:0000259" key="12">
    <source>
        <dbReference type="PROSITE" id="PS50086"/>
    </source>
</evidence>
<organism evidence="13 14">
    <name type="scientific">Branchiostoma lanceolatum</name>
    <name type="common">Common lancelet</name>
    <name type="synonym">Amphioxus lanceolatum</name>
    <dbReference type="NCBI Taxonomy" id="7740"/>
    <lineage>
        <taxon>Eukaryota</taxon>
        <taxon>Metazoa</taxon>
        <taxon>Chordata</taxon>
        <taxon>Cephalochordata</taxon>
        <taxon>Leptocardii</taxon>
        <taxon>Amphioxiformes</taxon>
        <taxon>Branchiostomatidae</taxon>
        <taxon>Branchiostoma</taxon>
    </lineage>
</organism>
<dbReference type="Pfam" id="PF00566">
    <property type="entry name" value="RabGAP-TBC"/>
    <property type="match status" value="1"/>
</dbReference>
<reference evidence="13" key="1">
    <citation type="submission" date="2022-01" db="EMBL/GenBank/DDBJ databases">
        <authorList>
            <person name="Braso-Vives M."/>
        </authorList>
    </citation>
    <scope>NUCLEOTIDE SEQUENCE</scope>
</reference>
<dbReference type="GO" id="GO:0031410">
    <property type="term" value="C:cytoplasmic vesicle"/>
    <property type="evidence" value="ECO:0007669"/>
    <property type="project" value="UniProtKB-SubCell"/>
</dbReference>
<feature type="compositionally biased region" description="Polar residues" evidence="11">
    <location>
        <begin position="526"/>
        <end position="565"/>
    </location>
</feature>
<evidence type="ECO:0000256" key="8">
    <source>
        <dbReference type="ARBA" id="ARBA00059926"/>
    </source>
</evidence>
<dbReference type="SMART" id="SM00164">
    <property type="entry name" value="TBC"/>
    <property type="match status" value="1"/>
</dbReference>
<feature type="compositionally biased region" description="Basic and acidic residues" evidence="11">
    <location>
        <begin position="654"/>
        <end position="667"/>
    </location>
</feature>
<accession>A0A8K0EFM1</accession>
<feature type="region of interest" description="Disordered" evidence="11">
    <location>
        <begin position="695"/>
        <end position="863"/>
    </location>
</feature>
<feature type="compositionally biased region" description="Basic and acidic residues" evidence="11">
    <location>
        <begin position="602"/>
        <end position="627"/>
    </location>
</feature>
<dbReference type="InterPro" id="IPR050302">
    <property type="entry name" value="Rab_GAP_TBC_domain"/>
</dbReference>
<dbReference type="FunFam" id="1.10.472.80:FF:000019">
    <property type="entry name" value="USP6 N-terminal like"/>
    <property type="match status" value="1"/>
</dbReference>
<proteinExistence type="predicted"/>
<dbReference type="OrthoDB" id="294251at2759"/>
<keyword evidence="14" id="KW-1185">Reference proteome</keyword>
<dbReference type="Gene3D" id="1.10.10.750">
    <property type="entry name" value="Ypt/Rab-GAP domain of gyp1p, domain 1"/>
    <property type="match status" value="1"/>
</dbReference>
<feature type="compositionally biased region" description="Polar residues" evidence="11">
    <location>
        <begin position="798"/>
        <end position="816"/>
    </location>
</feature>
<dbReference type="Gene3D" id="1.10.472.80">
    <property type="entry name" value="Ypt/Rab-GAP domain of gyp1p, domain 3"/>
    <property type="match status" value="1"/>
</dbReference>
<sequence>MSAEYQRGALDRAASERADIVDKYDRGREDSAEIDAWEDETFIVYKITDRYGFMHTKELPERDVKEEKLKVLEVERVPKWLKMLKNWDKYVNSDKLHKRVYKGIPHSLRGEVWSRLLDIAKIKQEQDGIYERMRVAARLSSPDVRQIDLDVNRTYRNHIMFRDRYGVKQQALFHVLSAYSIYNTEVGYCQGMSEIAALMLMYLNEEDAFWAISVLLTDNKHKMHGFFIPGFPKLLRFQDHHDKLLAKFLPKVKKNLDLNEIHTSLYSMKWFFQCFLSRVPFRLVLRLWDIYILEGESVLTAMALTVFKMHKKRIAKMEIEHLATFFQRDLEEDFGYDDDEVIDQLQLTMNDLRKQKLDLPPPPKVPEVPQIPFGYRREYTFEEMTGIRGVPDAARNVPNGTGVVRVDVQRSPSPAPIRTPSRENSYRQQSPRQQSPRRPSPQQLPPAVAVDQSAPRSMSHRGDEIVAPDWSAPRGSISQPQDGVVSPPKETWRTTDLDSANAAPKALYNERPALQNERLPQREPSWRTTNLDNPAPSRTASDNPDRQPSVSSQPHPATVSSQPHPVTSPGGQVFHMPTQHFERNGKTVDVTVQIRTSPLPSNDRRSPTGSPRREYGAPGSPRREYEFHSPGGGPYITPGGSQSQQSPPRMNHNGMERPKVNGRDPNRDSAYSHNSDYDNVDDQYEVFMEKSLENLESGTTYDSDVPNELAFNNQHGRQSPVKNQHGRQSPVKRPDQLPIMEHRPQESQHALQQRGYDHFVQLPHKDIQGRGDFTPLAQTEHRQRGSHSRSSGSKVRSPTGSNPRSPAGSNPRSPAGSNPRAPAGSNPRSLGGSHDHRSHAGSQSDRGSARRRSSKKKHPPVYL</sequence>
<feature type="compositionally biased region" description="Low complexity" evidence="11">
    <location>
        <begin position="427"/>
        <end position="437"/>
    </location>
</feature>
<evidence type="ECO:0000256" key="2">
    <source>
        <dbReference type="ARBA" id="ARBA00004555"/>
    </source>
</evidence>
<evidence type="ECO:0000256" key="11">
    <source>
        <dbReference type="SAM" id="MobiDB-lite"/>
    </source>
</evidence>
<gene>
    <name evidence="13" type="primary">USP6NL</name>
    <name evidence="13" type="ORF">BLAG_LOCUS11707</name>
</gene>
<dbReference type="FunFam" id="1.10.8.270:FF:000010">
    <property type="entry name" value="Putative USP6 N-terminal-like protein"/>
    <property type="match status" value="1"/>
</dbReference>
<dbReference type="InterPro" id="IPR000195">
    <property type="entry name" value="Rab-GAP-TBC_dom"/>
</dbReference>
<keyword evidence="7" id="KW-0968">Cytoplasmic vesicle</keyword>
<dbReference type="EMBL" id="OV696703">
    <property type="protein sequence ID" value="CAH1251263.1"/>
    <property type="molecule type" value="Genomic_DNA"/>
</dbReference>
<keyword evidence="5" id="KW-0007">Acetylation</keyword>
<evidence type="ECO:0000313" key="14">
    <source>
        <dbReference type="Proteomes" id="UP000838412"/>
    </source>
</evidence>
<evidence type="ECO:0000256" key="10">
    <source>
        <dbReference type="ARBA" id="ARBA00070172"/>
    </source>
</evidence>
<evidence type="ECO:0000256" key="1">
    <source>
        <dbReference type="ARBA" id="ARBA00004541"/>
    </source>
</evidence>
<dbReference type="FunFam" id="1.10.10.750:FF:000001">
    <property type="entry name" value="TBC1 domain family member 10A"/>
    <property type="match status" value="1"/>
</dbReference>
<protein>
    <recommendedName>
        <fullName evidence="10">USP6 N-terminal-like protein</fullName>
    </recommendedName>
</protein>
<evidence type="ECO:0000256" key="7">
    <source>
        <dbReference type="ARBA" id="ARBA00023329"/>
    </source>
</evidence>
<feature type="compositionally biased region" description="Basic residues" evidence="11">
    <location>
        <begin position="849"/>
        <end position="863"/>
    </location>
</feature>
<feature type="domain" description="Rab-GAP TBC" evidence="12">
    <location>
        <begin position="103"/>
        <end position="295"/>
    </location>
</feature>
<dbReference type="PANTHER" id="PTHR47219:SF19">
    <property type="entry name" value="USP6 N-TERMINAL-LIKE PROTEIN ISOFORM X1"/>
    <property type="match status" value="1"/>
</dbReference>
<comment type="subunit">
    <text evidence="9">Interacts with EPS8.</text>
</comment>
<dbReference type="GO" id="GO:0031267">
    <property type="term" value="F:small GTPase binding"/>
    <property type="evidence" value="ECO:0007669"/>
    <property type="project" value="TreeGrafter"/>
</dbReference>
<dbReference type="PANTHER" id="PTHR47219">
    <property type="entry name" value="RAB GTPASE-ACTIVATING PROTEIN 1-LIKE"/>
    <property type="match status" value="1"/>
</dbReference>